<dbReference type="Pfam" id="PF05089">
    <property type="entry name" value="NAGLU"/>
    <property type="match status" value="1"/>
</dbReference>
<comment type="caution">
    <text evidence="5">The sequence shown here is derived from an EMBL/GenBank/DDBJ whole genome shotgun (WGS) entry which is preliminary data.</text>
</comment>
<evidence type="ECO:0000259" key="2">
    <source>
        <dbReference type="Pfam" id="PF05089"/>
    </source>
</evidence>
<dbReference type="AlphaFoldDB" id="A0A9D1IMB1"/>
<feature type="non-terminal residue" evidence="5">
    <location>
        <position position="1"/>
    </location>
</feature>
<dbReference type="Gene3D" id="3.30.379.10">
    <property type="entry name" value="Chitobiase/beta-hexosaminidase domain 2-like"/>
    <property type="match status" value="1"/>
</dbReference>
<dbReference type="InterPro" id="IPR024733">
    <property type="entry name" value="NAGLU_tim-barrel"/>
</dbReference>
<dbReference type="InterPro" id="IPR024240">
    <property type="entry name" value="NAGLU_N"/>
</dbReference>
<accession>A0A9D1IMB1</accession>
<dbReference type="PANTHER" id="PTHR12872">
    <property type="entry name" value="ALPHA-N-ACETYLGLUCOSAMINIDASE"/>
    <property type="match status" value="1"/>
</dbReference>
<dbReference type="InterPro" id="IPR007781">
    <property type="entry name" value="NAGLU"/>
</dbReference>
<keyword evidence="1" id="KW-0378">Hydrolase</keyword>
<dbReference type="GO" id="GO:0016787">
    <property type="term" value="F:hydrolase activity"/>
    <property type="evidence" value="ECO:0007669"/>
    <property type="project" value="UniProtKB-KW"/>
</dbReference>
<evidence type="ECO:0000256" key="1">
    <source>
        <dbReference type="ARBA" id="ARBA00022801"/>
    </source>
</evidence>
<feature type="domain" description="Alpha-N-acetylglucosaminidase tim-barrel" evidence="2">
    <location>
        <begin position="66"/>
        <end position="399"/>
    </location>
</feature>
<dbReference type="InterPro" id="IPR029018">
    <property type="entry name" value="Hex-like_dom2"/>
</dbReference>
<evidence type="ECO:0000313" key="5">
    <source>
        <dbReference type="EMBL" id="HIU38614.1"/>
    </source>
</evidence>
<feature type="domain" description="Alpha-N-acetylglucosaminidase C-terminal" evidence="4">
    <location>
        <begin position="407"/>
        <end position="662"/>
    </location>
</feature>
<dbReference type="EMBL" id="DVMS01000085">
    <property type="protein sequence ID" value="HIU38614.1"/>
    <property type="molecule type" value="Genomic_DNA"/>
</dbReference>
<dbReference type="GO" id="GO:0005975">
    <property type="term" value="P:carbohydrate metabolic process"/>
    <property type="evidence" value="ECO:0007669"/>
    <property type="project" value="UniProtKB-ARBA"/>
</dbReference>
<evidence type="ECO:0000259" key="3">
    <source>
        <dbReference type="Pfam" id="PF12971"/>
    </source>
</evidence>
<dbReference type="Proteomes" id="UP000824076">
    <property type="component" value="Unassembled WGS sequence"/>
</dbReference>
<reference evidence="5" key="1">
    <citation type="submission" date="2020-10" db="EMBL/GenBank/DDBJ databases">
        <authorList>
            <person name="Gilroy R."/>
        </authorList>
    </citation>
    <scope>NUCLEOTIDE SEQUENCE</scope>
    <source>
        <strain evidence="5">17073</strain>
    </source>
</reference>
<dbReference type="PANTHER" id="PTHR12872:SF1">
    <property type="entry name" value="ALPHA-N-ACETYLGLUCOSAMINIDASE"/>
    <property type="match status" value="1"/>
</dbReference>
<feature type="domain" description="Alpha-N-acetylglucosaminidase N-terminal" evidence="3">
    <location>
        <begin position="1"/>
        <end position="52"/>
    </location>
</feature>
<proteinExistence type="predicted"/>
<dbReference type="Pfam" id="PF12971">
    <property type="entry name" value="NAGLU_N"/>
    <property type="match status" value="1"/>
</dbReference>
<evidence type="ECO:0000313" key="6">
    <source>
        <dbReference type="Proteomes" id="UP000824076"/>
    </source>
</evidence>
<protein>
    <submittedName>
        <fullName evidence="5">Alpha-N-acetylglucosaminidase</fullName>
    </submittedName>
</protein>
<dbReference type="Pfam" id="PF12972">
    <property type="entry name" value="NAGLU_C"/>
    <property type="match status" value="1"/>
</dbReference>
<name>A0A9D1IMB1_9BACT</name>
<evidence type="ECO:0000259" key="4">
    <source>
        <dbReference type="Pfam" id="PF12972"/>
    </source>
</evidence>
<dbReference type="InterPro" id="IPR024732">
    <property type="entry name" value="NAGLU_C"/>
</dbReference>
<gene>
    <name evidence="5" type="ORF">IAD18_02980</name>
</gene>
<dbReference type="Gene3D" id="3.20.20.80">
    <property type="entry name" value="Glycosidases"/>
    <property type="match status" value="1"/>
</dbReference>
<reference evidence="5" key="2">
    <citation type="journal article" date="2021" name="PeerJ">
        <title>Extensive microbial diversity within the chicken gut microbiome revealed by metagenomics and culture.</title>
        <authorList>
            <person name="Gilroy R."/>
            <person name="Ravi A."/>
            <person name="Getino M."/>
            <person name="Pursley I."/>
            <person name="Horton D.L."/>
            <person name="Alikhan N.F."/>
            <person name="Baker D."/>
            <person name="Gharbi K."/>
            <person name="Hall N."/>
            <person name="Watson M."/>
            <person name="Adriaenssens E.M."/>
            <person name="Foster-Nyarko E."/>
            <person name="Jarju S."/>
            <person name="Secka A."/>
            <person name="Antonio M."/>
            <person name="Oren A."/>
            <person name="Chaudhuri R.R."/>
            <person name="La Ragione R."/>
            <person name="Hildebrand F."/>
            <person name="Pallen M.J."/>
        </authorList>
    </citation>
    <scope>NUCLEOTIDE SEQUENCE</scope>
    <source>
        <strain evidence="5">17073</strain>
    </source>
</reference>
<organism evidence="5 6">
    <name type="scientific">Candidatus Limisoma intestinavium</name>
    <dbReference type="NCBI Taxonomy" id="2840856"/>
    <lineage>
        <taxon>Bacteria</taxon>
        <taxon>Pseudomonadati</taxon>
        <taxon>Bacteroidota</taxon>
        <taxon>Bacteroidia</taxon>
        <taxon>Bacteroidales</taxon>
        <taxon>Candidatus Limisoma</taxon>
    </lineage>
</organism>
<dbReference type="Gene3D" id="1.20.120.670">
    <property type="entry name" value="N-acetyl-b-d-glucoasminidase"/>
    <property type="match status" value="1"/>
</dbReference>
<sequence>FSIESQGDKIVISGNTAGSMAVGLNAYLTRHCRTSVSWYAENPVAMPDTLPAVPKKEYAFARVERRFFLNYCTFGYSMPFWDWTEWERMIDWMALNGINMPLAITGQETVWYNVWRTLGLSDSEIRDYFTGPVYLPWHRMANIDSWNGPLPMEWLQKQAQLQNQILERERDFGMRPVLPAFSGHVPSQLQRLYPEADIKYLGKWAGFDDRYRCHFLNPEDSLFAVVQRLYLAEQTRMFGTDHVYGVDPFNEVDPPSWEPDYLKDISHNIYRTIADFDPEAEWVQMSWMFYHDRKYWTAPRIEAFLSGVDAGKMTLLDYHCENVELWRKTERFYGQPYIWCYLGNFGGNTSLTGPVKASGARLEAALEDGGDNLIGIGSTLEGLDVMQFPYEYIFSKAWSNALPDEKWIENFADCHSGEASLEVREAWKILFDDVYVQIPRTLGLLPCFRPIFGRSEDYRTRINYDNSRLAEAWYWLLDAPNTEREAIRADLVCVGRQAIGNLYGRLKAELDSAYLRKDLPQMRRTADAMRGMLADLDSLTAYHPRCGVGVWLRDARAYGETKELKDYYERNARNLITTWGGSLNDYAARAWSGLFGSYYAGRWEIYFDALEKSCEAGTPLDEEQLREQLAAFESAWVASTEPMPVIVPKQDLLSFSVKLYRKYMERYWE</sequence>